<evidence type="ECO:0000313" key="2">
    <source>
        <dbReference type="EMBL" id="GFN95899.1"/>
    </source>
</evidence>
<feature type="region of interest" description="Disordered" evidence="1">
    <location>
        <begin position="13"/>
        <end position="58"/>
    </location>
</feature>
<protein>
    <submittedName>
        <fullName evidence="2">Uncharacterized protein</fullName>
    </submittedName>
</protein>
<evidence type="ECO:0000313" key="3">
    <source>
        <dbReference type="Proteomes" id="UP000735302"/>
    </source>
</evidence>
<proteinExistence type="predicted"/>
<dbReference type="AlphaFoldDB" id="A0AAV3ZJR9"/>
<evidence type="ECO:0000256" key="1">
    <source>
        <dbReference type="SAM" id="MobiDB-lite"/>
    </source>
</evidence>
<keyword evidence="3" id="KW-1185">Reference proteome</keyword>
<organism evidence="2 3">
    <name type="scientific">Plakobranchus ocellatus</name>
    <dbReference type="NCBI Taxonomy" id="259542"/>
    <lineage>
        <taxon>Eukaryota</taxon>
        <taxon>Metazoa</taxon>
        <taxon>Spiralia</taxon>
        <taxon>Lophotrochozoa</taxon>
        <taxon>Mollusca</taxon>
        <taxon>Gastropoda</taxon>
        <taxon>Heterobranchia</taxon>
        <taxon>Euthyneura</taxon>
        <taxon>Panpulmonata</taxon>
        <taxon>Sacoglossa</taxon>
        <taxon>Placobranchoidea</taxon>
        <taxon>Plakobranchidae</taxon>
        <taxon>Plakobranchus</taxon>
    </lineage>
</organism>
<name>A0AAV3ZJR9_9GAST</name>
<gene>
    <name evidence="2" type="ORF">PoB_002240500</name>
</gene>
<dbReference type="Proteomes" id="UP000735302">
    <property type="component" value="Unassembled WGS sequence"/>
</dbReference>
<comment type="caution">
    <text evidence="2">The sequence shown here is derived from an EMBL/GenBank/DDBJ whole genome shotgun (WGS) entry which is preliminary data.</text>
</comment>
<accession>A0AAV3ZJR9</accession>
<reference evidence="2 3" key="1">
    <citation type="journal article" date="2021" name="Elife">
        <title>Chloroplast acquisition without the gene transfer in kleptoplastic sea slugs, Plakobranchus ocellatus.</title>
        <authorList>
            <person name="Maeda T."/>
            <person name="Takahashi S."/>
            <person name="Yoshida T."/>
            <person name="Shimamura S."/>
            <person name="Takaki Y."/>
            <person name="Nagai Y."/>
            <person name="Toyoda A."/>
            <person name="Suzuki Y."/>
            <person name="Arimoto A."/>
            <person name="Ishii H."/>
            <person name="Satoh N."/>
            <person name="Nishiyama T."/>
            <person name="Hasebe M."/>
            <person name="Maruyama T."/>
            <person name="Minagawa J."/>
            <person name="Obokata J."/>
            <person name="Shigenobu S."/>
        </authorList>
    </citation>
    <scope>NUCLEOTIDE SEQUENCE [LARGE SCALE GENOMIC DNA]</scope>
</reference>
<dbReference type="EMBL" id="BLXT01002563">
    <property type="protein sequence ID" value="GFN95899.1"/>
    <property type="molecule type" value="Genomic_DNA"/>
</dbReference>
<sequence length="94" mass="10479">MDDWFLYIASPQQGGLRLSGPPPGQGASGRARTRDRRIPAGLRADSLSTVPPTLHHMDEDDSEYSLISTDVCLEIIRHRKLLVIIAEKDVRIKT</sequence>